<evidence type="ECO:0008006" key="3">
    <source>
        <dbReference type="Google" id="ProtNLM"/>
    </source>
</evidence>
<dbReference type="AlphaFoldDB" id="A0AAW9PXP6"/>
<proteinExistence type="predicted"/>
<evidence type="ECO:0000313" key="1">
    <source>
        <dbReference type="EMBL" id="MEE3717827.1"/>
    </source>
</evidence>
<dbReference type="InterPro" id="IPR029044">
    <property type="entry name" value="Nucleotide-diphossugar_trans"/>
</dbReference>
<dbReference type="EMBL" id="JAZBJZ010000054">
    <property type="protein sequence ID" value="MEE3717827.1"/>
    <property type="molecule type" value="Genomic_DNA"/>
</dbReference>
<organism evidence="1 2">
    <name type="scientific">Tumidithrix elongata BACA0141</name>
    <dbReference type="NCBI Taxonomy" id="2716417"/>
    <lineage>
        <taxon>Bacteria</taxon>
        <taxon>Bacillati</taxon>
        <taxon>Cyanobacteriota</taxon>
        <taxon>Cyanophyceae</taxon>
        <taxon>Pseudanabaenales</taxon>
        <taxon>Pseudanabaenaceae</taxon>
        <taxon>Tumidithrix</taxon>
        <taxon>Tumidithrix elongata</taxon>
    </lineage>
</organism>
<dbReference type="Gene3D" id="3.90.550.10">
    <property type="entry name" value="Spore Coat Polysaccharide Biosynthesis Protein SpsA, Chain A"/>
    <property type="match status" value="1"/>
</dbReference>
<dbReference type="Proteomes" id="UP001333818">
    <property type="component" value="Unassembled WGS sequence"/>
</dbReference>
<gene>
    <name evidence="1" type="ORF">V2H45_13880</name>
</gene>
<name>A0AAW9PXP6_9CYAN</name>
<sequence>MKSYIIITGSDANFFELAQGTILSIREKVDGQNAFLGFFDLGCTPEQLKWLREWVDVIKMPDWDFDFLQGSDAPIYLKGLIARPFLPRYFPGFDIYCWIDADAWVQTWSSVELFLQGAEQKGLAIVHDASRYNLGQYGHLKNLYQGHYQNLHAHLGEELAEKLFTYPTINAGVFALHREAPHWQVWTDCLALILKNQVTLYSDQIALNWAIYEFDLLKHTELLPEWCNWQCHWFGFDLPLWHKQQNCLVERYLPHTPIGIVHLTVKKHRWLNLATTDGDVAEVSLRYESKAGTLLKNHFLAQSLRQELNLRDINLIIFPDWQQPEDILLLEIAEIIRNILQQPEQSDITLLIHACDISTEEFDDFLSYAMMQLLYEEDLEIEVDNIAAISPVRDLSKSQWNALLSQVQWYIKMTHENYLAVIDVGANNLPSPEIV</sequence>
<dbReference type="SUPFAM" id="SSF53448">
    <property type="entry name" value="Nucleotide-diphospho-sugar transferases"/>
    <property type="match status" value="1"/>
</dbReference>
<comment type="caution">
    <text evidence="1">The sequence shown here is derived from an EMBL/GenBank/DDBJ whole genome shotgun (WGS) entry which is preliminary data.</text>
</comment>
<protein>
    <recommendedName>
        <fullName evidence="3">Glycosyl transferase</fullName>
    </recommendedName>
</protein>
<dbReference type="RefSeq" id="WP_330484258.1">
    <property type="nucleotide sequence ID" value="NZ_JAZBJZ010000054.1"/>
</dbReference>
<accession>A0AAW9PXP6</accession>
<keyword evidence="2" id="KW-1185">Reference proteome</keyword>
<evidence type="ECO:0000313" key="2">
    <source>
        <dbReference type="Proteomes" id="UP001333818"/>
    </source>
</evidence>
<reference evidence="1" key="1">
    <citation type="submission" date="2024-01" db="EMBL/GenBank/DDBJ databases">
        <title>Bank of Algae and Cyanobacteria of the Azores (BACA) strain genomes.</title>
        <authorList>
            <person name="Luz R."/>
            <person name="Cordeiro R."/>
            <person name="Fonseca A."/>
            <person name="Goncalves V."/>
        </authorList>
    </citation>
    <scope>NUCLEOTIDE SEQUENCE</scope>
    <source>
        <strain evidence="1">BACA0141</strain>
    </source>
</reference>